<dbReference type="Pfam" id="PF00528">
    <property type="entry name" value="BPD_transp_1"/>
    <property type="match status" value="1"/>
</dbReference>
<name>A0ABX3H9D6_9BACL</name>
<dbReference type="CDD" id="cd06261">
    <property type="entry name" value="TM_PBP2"/>
    <property type="match status" value="1"/>
</dbReference>
<dbReference type="InterPro" id="IPR035906">
    <property type="entry name" value="MetI-like_sf"/>
</dbReference>
<evidence type="ECO:0000259" key="8">
    <source>
        <dbReference type="PROSITE" id="PS50928"/>
    </source>
</evidence>
<feature type="transmembrane region" description="Helical" evidence="7">
    <location>
        <begin position="76"/>
        <end position="96"/>
    </location>
</feature>
<evidence type="ECO:0000256" key="3">
    <source>
        <dbReference type="ARBA" id="ARBA00022475"/>
    </source>
</evidence>
<dbReference type="PANTHER" id="PTHR30193:SF37">
    <property type="entry name" value="INNER MEMBRANE ABC TRANSPORTER PERMEASE PROTEIN YCJO"/>
    <property type="match status" value="1"/>
</dbReference>
<dbReference type="InterPro" id="IPR000515">
    <property type="entry name" value="MetI-like"/>
</dbReference>
<gene>
    <name evidence="9" type="ORF">BSK51_27850</name>
</gene>
<dbReference type="PROSITE" id="PS50928">
    <property type="entry name" value="ABC_TM1"/>
    <property type="match status" value="1"/>
</dbReference>
<dbReference type="RefSeq" id="WP_076300928.1">
    <property type="nucleotide sequence ID" value="NZ_MPTD01000027.1"/>
</dbReference>
<feature type="transmembrane region" description="Helical" evidence="7">
    <location>
        <begin position="12"/>
        <end position="40"/>
    </location>
</feature>
<feature type="transmembrane region" description="Helical" evidence="7">
    <location>
        <begin position="265"/>
        <end position="286"/>
    </location>
</feature>
<keyword evidence="4 7" id="KW-0812">Transmembrane</keyword>
<evidence type="ECO:0000256" key="7">
    <source>
        <dbReference type="RuleBase" id="RU363032"/>
    </source>
</evidence>
<evidence type="ECO:0000256" key="5">
    <source>
        <dbReference type="ARBA" id="ARBA00022989"/>
    </source>
</evidence>
<accession>A0ABX3H9D6</accession>
<keyword evidence="6 7" id="KW-0472">Membrane</keyword>
<keyword evidence="5 7" id="KW-1133">Transmembrane helix</keyword>
<dbReference type="PANTHER" id="PTHR30193">
    <property type="entry name" value="ABC TRANSPORTER PERMEASE PROTEIN"/>
    <property type="match status" value="1"/>
</dbReference>
<keyword evidence="3" id="KW-1003">Cell membrane</keyword>
<dbReference type="EMBL" id="MPTD01000027">
    <property type="protein sequence ID" value="OMD45965.1"/>
    <property type="molecule type" value="Genomic_DNA"/>
</dbReference>
<feature type="transmembrane region" description="Helical" evidence="7">
    <location>
        <begin position="159"/>
        <end position="182"/>
    </location>
</feature>
<reference evidence="9 10" key="1">
    <citation type="submission" date="2016-10" db="EMBL/GenBank/DDBJ databases">
        <title>Paenibacillus species isolates.</title>
        <authorList>
            <person name="Beno S.M."/>
        </authorList>
    </citation>
    <scope>NUCLEOTIDE SEQUENCE [LARGE SCALE GENOMIC DNA]</scope>
    <source>
        <strain evidence="9 10">FSL R5-0923</strain>
    </source>
</reference>
<dbReference type="Gene3D" id="1.10.3720.10">
    <property type="entry name" value="MetI-like"/>
    <property type="match status" value="1"/>
</dbReference>
<protein>
    <submittedName>
        <fullName evidence="9">Sugar ABC transporter permease</fullName>
    </submittedName>
</protein>
<proteinExistence type="inferred from homology"/>
<feature type="transmembrane region" description="Helical" evidence="7">
    <location>
        <begin position="203"/>
        <end position="227"/>
    </location>
</feature>
<dbReference type="SUPFAM" id="SSF161098">
    <property type="entry name" value="MetI-like"/>
    <property type="match status" value="1"/>
</dbReference>
<dbReference type="Proteomes" id="UP000187313">
    <property type="component" value="Unassembled WGS sequence"/>
</dbReference>
<evidence type="ECO:0000256" key="2">
    <source>
        <dbReference type="ARBA" id="ARBA00022448"/>
    </source>
</evidence>
<evidence type="ECO:0000256" key="1">
    <source>
        <dbReference type="ARBA" id="ARBA00004651"/>
    </source>
</evidence>
<evidence type="ECO:0000313" key="9">
    <source>
        <dbReference type="EMBL" id="OMD45965.1"/>
    </source>
</evidence>
<comment type="similarity">
    <text evidence="7">Belongs to the binding-protein-dependent transport system permease family.</text>
</comment>
<sequence length="295" mass="33671">MKWNYNLKQKLAGYLFITPSMIGIIFFFLVPALFSFYLMFTDWTYMSGKSPEFIGIDNFNRLFNDGSFYRSIKNTFIFVMSVPVSMFISFFIAYFLNRKVYFQKLLRSMYFLPYVMNGVAIAFVWMLLFEPQNGPINGTLRAIGISDPPGWLSTTNTSIYAIVIIQVWIMIGYNMIIYLAALQEVSPELLEAAKIDGAKSNQIVRHIMLPLISPSSFLLLITGFIGAIKSFGIIQAITGGGPGDSTTVLSLYIYKSAFRYYEMGFASAASWVLFAFVLILMLFNWYGQKKWVHYG</sequence>
<organism evidence="9 10">
    <name type="scientific">Paenibacillus odorifer</name>
    <dbReference type="NCBI Taxonomy" id="189426"/>
    <lineage>
        <taxon>Bacteria</taxon>
        <taxon>Bacillati</taxon>
        <taxon>Bacillota</taxon>
        <taxon>Bacilli</taxon>
        <taxon>Bacillales</taxon>
        <taxon>Paenibacillaceae</taxon>
        <taxon>Paenibacillus</taxon>
    </lineage>
</organism>
<evidence type="ECO:0000256" key="6">
    <source>
        <dbReference type="ARBA" id="ARBA00023136"/>
    </source>
</evidence>
<feature type="domain" description="ABC transmembrane type-1" evidence="8">
    <location>
        <begin position="71"/>
        <end position="284"/>
    </location>
</feature>
<keyword evidence="2 7" id="KW-0813">Transport</keyword>
<feature type="transmembrane region" description="Helical" evidence="7">
    <location>
        <begin position="108"/>
        <end position="128"/>
    </location>
</feature>
<comment type="subcellular location">
    <subcellularLocation>
        <location evidence="1 7">Cell membrane</location>
        <topology evidence="1 7">Multi-pass membrane protein</topology>
    </subcellularLocation>
</comment>
<keyword evidence="10" id="KW-1185">Reference proteome</keyword>
<dbReference type="InterPro" id="IPR051393">
    <property type="entry name" value="ABC_transporter_permease"/>
</dbReference>
<evidence type="ECO:0000313" key="10">
    <source>
        <dbReference type="Proteomes" id="UP000187313"/>
    </source>
</evidence>
<evidence type="ECO:0000256" key="4">
    <source>
        <dbReference type="ARBA" id="ARBA00022692"/>
    </source>
</evidence>
<comment type="caution">
    <text evidence="9">The sequence shown here is derived from an EMBL/GenBank/DDBJ whole genome shotgun (WGS) entry which is preliminary data.</text>
</comment>